<evidence type="ECO:0000313" key="6">
    <source>
        <dbReference type="Proteomes" id="UP000012174"/>
    </source>
</evidence>
<feature type="domain" description="Xylanolytic transcriptional activator regulatory" evidence="4">
    <location>
        <begin position="163"/>
        <end position="239"/>
    </location>
</feature>
<dbReference type="EMBL" id="KB706026">
    <property type="protein sequence ID" value="EMR69699.1"/>
    <property type="molecule type" value="Genomic_DNA"/>
</dbReference>
<proteinExistence type="predicted"/>
<dbReference type="PANTHER" id="PTHR31001">
    <property type="entry name" value="UNCHARACTERIZED TRANSCRIPTIONAL REGULATORY PROTEIN"/>
    <property type="match status" value="1"/>
</dbReference>
<dbReference type="GO" id="GO:0006351">
    <property type="term" value="P:DNA-templated transcription"/>
    <property type="evidence" value="ECO:0007669"/>
    <property type="project" value="InterPro"/>
</dbReference>
<protein>
    <submittedName>
        <fullName evidence="5">Putative fungal specific transcription factor protein</fullName>
    </submittedName>
</protein>
<dbReference type="CDD" id="cd12148">
    <property type="entry name" value="fungal_TF_MHR"/>
    <property type="match status" value="1"/>
</dbReference>
<dbReference type="HOGENOM" id="CLU_007426_5_1_1"/>
<keyword evidence="2" id="KW-0539">Nucleus</keyword>
<evidence type="ECO:0000313" key="5">
    <source>
        <dbReference type="EMBL" id="EMR69699.1"/>
    </source>
</evidence>
<dbReference type="Proteomes" id="UP000012174">
    <property type="component" value="Unassembled WGS sequence"/>
</dbReference>
<dbReference type="InterPro" id="IPR007219">
    <property type="entry name" value="XnlR_reg_dom"/>
</dbReference>
<feature type="region of interest" description="Disordered" evidence="3">
    <location>
        <begin position="35"/>
        <end position="63"/>
    </location>
</feature>
<dbReference type="KEGG" id="ela:UCREL1_3274"/>
<sequence length="522" mass="57582">MRVSASGHRYVGGDHWTAILDGIADLKDHFDREEAEKEDLRLRGDTSDRMCDDDDGDGGSHGYEDDGNVDDAFWANPSSVSITWIGLLFSMICLAIIASDTSDSVAHGDEAEQRAAQIDLYRERVVQSLVQGEWTKGGPYALETLIQYVYAEFLLCPDAGQGVWFLQGLTVNLALRMGYHRDPGHFPGLAPSPLETEMRRRLWATVLMGDVLVCSQMGLPRMISDRMCDTAEPRNLNDDDLDDADGNGTELPPPRPETEHTTALGIIARMRMVVVLGAISDLTASPKPCTYAEVMRVDGLLHKVIMSRLFIRHMLYKGQIRGKEEQEDPYAYSRTACVDASLHTLELQHVLDEATRPGGQLHALRWRVTSSMNHQFLTATMVLCSLVHRGQTLNREADIVAALQRARTIWMRRSASSEEARKAAETVRIVLKRTGAGTACVSVDIVPTHVGDASNVVAVDDEGGQQVPLETMEFYHDHKLTNNQNGLAADRIVMPGFLGMFVPPSSQLGPTFSFDVDTGGSE</sequence>
<name>M7ST66_EUTLA</name>
<dbReference type="Pfam" id="PF04082">
    <property type="entry name" value="Fungal_trans"/>
    <property type="match status" value="1"/>
</dbReference>
<accession>M7ST66</accession>
<dbReference type="PANTHER" id="PTHR31001:SF74">
    <property type="entry name" value="ZN(II)2CYS6 TRANSCRIPTION FACTOR (EUROFUNG)"/>
    <property type="match status" value="1"/>
</dbReference>
<evidence type="ECO:0000259" key="4">
    <source>
        <dbReference type="SMART" id="SM00906"/>
    </source>
</evidence>
<feature type="compositionally biased region" description="Basic and acidic residues" evidence="3">
    <location>
        <begin position="35"/>
        <end position="50"/>
    </location>
</feature>
<comment type="subcellular location">
    <subcellularLocation>
        <location evidence="1">Nucleus</location>
    </subcellularLocation>
</comment>
<dbReference type="OrthoDB" id="4934715at2759"/>
<dbReference type="InterPro" id="IPR050613">
    <property type="entry name" value="Sec_Metabolite_Reg"/>
</dbReference>
<dbReference type="eggNOG" id="ENOG502SHVI">
    <property type="taxonomic scope" value="Eukaryota"/>
</dbReference>
<evidence type="ECO:0000256" key="2">
    <source>
        <dbReference type="ARBA" id="ARBA00023242"/>
    </source>
</evidence>
<organism evidence="5 6">
    <name type="scientific">Eutypa lata (strain UCR-EL1)</name>
    <name type="common">Grapevine dieback disease fungus</name>
    <name type="synonym">Eutypa armeniacae</name>
    <dbReference type="NCBI Taxonomy" id="1287681"/>
    <lineage>
        <taxon>Eukaryota</taxon>
        <taxon>Fungi</taxon>
        <taxon>Dikarya</taxon>
        <taxon>Ascomycota</taxon>
        <taxon>Pezizomycotina</taxon>
        <taxon>Sordariomycetes</taxon>
        <taxon>Xylariomycetidae</taxon>
        <taxon>Xylariales</taxon>
        <taxon>Diatrypaceae</taxon>
        <taxon>Eutypa</taxon>
    </lineage>
</organism>
<reference evidence="6" key="1">
    <citation type="journal article" date="2013" name="Genome Announc.">
        <title>Draft genome sequence of the grapevine dieback fungus Eutypa lata UCR-EL1.</title>
        <authorList>
            <person name="Blanco-Ulate B."/>
            <person name="Rolshausen P.E."/>
            <person name="Cantu D."/>
        </authorList>
    </citation>
    <scope>NUCLEOTIDE SEQUENCE [LARGE SCALE GENOMIC DNA]</scope>
    <source>
        <strain evidence="6">UCR-EL1</strain>
    </source>
</reference>
<dbReference type="AlphaFoldDB" id="M7ST66"/>
<feature type="region of interest" description="Disordered" evidence="3">
    <location>
        <begin position="233"/>
        <end position="259"/>
    </location>
</feature>
<dbReference type="OMA" id="QSDCGSM"/>
<dbReference type="SMART" id="SM00906">
    <property type="entry name" value="Fungal_trans"/>
    <property type="match status" value="1"/>
</dbReference>
<dbReference type="GO" id="GO:0008270">
    <property type="term" value="F:zinc ion binding"/>
    <property type="evidence" value="ECO:0007669"/>
    <property type="project" value="InterPro"/>
</dbReference>
<evidence type="ECO:0000256" key="3">
    <source>
        <dbReference type="SAM" id="MobiDB-lite"/>
    </source>
</evidence>
<dbReference type="GO" id="GO:0003677">
    <property type="term" value="F:DNA binding"/>
    <property type="evidence" value="ECO:0007669"/>
    <property type="project" value="InterPro"/>
</dbReference>
<evidence type="ECO:0000256" key="1">
    <source>
        <dbReference type="ARBA" id="ARBA00004123"/>
    </source>
</evidence>
<dbReference type="GO" id="GO:0005634">
    <property type="term" value="C:nucleus"/>
    <property type="evidence" value="ECO:0007669"/>
    <property type="project" value="UniProtKB-SubCell"/>
</dbReference>
<gene>
    <name evidence="5" type="ORF">UCREL1_3274</name>
</gene>
<keyword evidence="6" id="KW-1185">Reference proteome</keyword>